<accession>A0A158DFB7</accession>
<dbReference type="OrthoDB" id="9011872at2"/>
<feature type="compositionally biased region" description="Polar residues" evidence="1">
    <location>
        <begin position="22"/>
        <end position="32"/>
    </location>
</feature>
<dbReference type="RefSeq" id="WP_157697618.1">
    <property type="nucleotide sequence ID" value="NZ_FCOX02000030.1"/>
</dbReference>
<gene>
    <name evidence="2" type="ORF">AWB78_05029</name>
</gene>
<keyword evidence="3" id="KW-1185">Reference proteome</keyword>
<proteinExistence type="predicted"/>
<evidence type="ECO:0000313" key="2">
    <source>
        <dbReference type="EMBL" id="SAK92527.1"/>
    </source>
</evidence>
<dbReference type="AlphaFoldDB" id="A0A158DFB7"/>
<feature type="region of interest" description="Disordered" evidence="1">
    <location>
        <begin position="1"/>
        <end position="32"/>
    </location>
</feature>
<name>A0A158DFB7_9BURK</name>
<organism evidence="2 3">
    <name type="scientific">Caballeronia calidae</name>
    <dbReference type="NCBI Taxonomy" id="1777139"/>
    <lineage>
        <taxon>Bacteria</taxon>
        <taxon>Pseudomonadati</taxon>
        <taxon>Pseudomonadota</taxon>
        <taxon>Betaproteobacteria</taxon>
        <taxon>Burkholderiales</taxon>
        <taxon>Burkholderiaceae</taxon>
        <taxon>Caballeronia</taxon>
    </lineage>
</organism>
<evidence type="ECO:0000313" key="3">
    <source>
        <dbReference type="Proteomes" id="UP000071859"/>
    </source>
</evidence>
<protein>
    <submittedName>
        <fullName evidence="2">Uncharacterized protein</fullName>
    </submittedName>
</protein>
<reference evidence="2" key="1">
    <citation type="submission" date="2016-01" db="EMBL/GenBank/DDBJ databases">
        <authorList>
            <person name="Peeters C."/>
        </authorList>
    </citation>
    <scope>NUCLEOTIDE SEQUENCE</scope>
    <source>
        <strain evidence="2">LMG 29321</strain>
    </source>
</reference>
<dbReference type="EMBL" id="FCOX02000030">
    <property type="protein sequence ID" value="SAK92527.1"/>
    <property type="molecule type" value="Genomic_DNA"/>
</dbReference>
<dbReference type="Proteomes" id="UP000071859">
    <property type="component" value="Unassembled WGS sequence"/>
</dbReference>
<evidence type="ECO:0000256" key="1">
    <source>
        <dbReference type="SAM" id="MobiDB-lite"/>
    </source>
</evidence>
<comment type="caution">
    <text evidence="2">The sequence shown here is derived from an EMBL/GenBank/DDBJ whole genome shotgun (WGS) entry which is preliminary data.</text>
</comment>
<sequence length="61" mass="7087">MQREHCIDMKGQASSGRDRGTEQTVNAGETSRNWPWAEAGRHYDWMDRHFPFEDEVSSNGM</sequence>